<dbReference type="GeneID" id="74902583"/>
<dbReference type="InterPro" id="IPR007313">
    <property type="entry name" value="FxsA"/>
</dbReference>
<dbReference type="Pfam" id="PF04186">
    <property type="entry name" value="FxsA"/>
    <property type="match status" value="1"/>
</dbReference>
<proteinExistence type="predicted"/>
<comment type="caution">
    <text evidence="4">The sequence shown here is derived from an EMBL/GenBank/DDBJ whole genome shotgun (WGS) entry which is preliminary data.</text>
</comment>
<dbReference type="NCBIfam" id="NF008528">
    <property type="entry name" value="PRK11463.1-2"/>
    <property type="match status" value="1"/>
</dbReference>
<reference evidence="3 6" key="2">
    <citation type="submission" date="2020-07" db="EMBL/GenBank/DDBJ databases">
        <authorList>
            <person name="Khare M."/>
        </authorList>
    </citation>
    <scope>NUCLEOTIDE SEQUENCE [LARGE SCALE GENOMIC DNA]</scope>
    <source>
        <strain evidence="3 6">P8776</strain>
    </source>
</reference>
<evidence type="ECO:0000256" key="2">
    <source>
        <dbReference type="SAM" id="Phobius"/>
    </source>
</evidence>
<evidence type="ECO:0000313" key="6">
    <source>
        <dbReference type="Proteomes" id="UP000580709"/>
    </source>
</evidence>
<keyword evidence="2" id="KW-1133">Transmembrane helix</keyword>
<keyword evidence="2" id="KW-0812">Transmembrane</keyword>
<dbReference type="PANTHER" id="PTHR35335">
    <property type="entry name" value="UPF0716 PROTEIN FXSA"/>
    <property type="match status" value="1"/>
</dbReference>
<sequence length="169" mass="18147">MRLILFAYFLVEVLAFLGVAKLIGIGWAFVAVFALMVIGGLAANIALRNSVRKAAQGRSSLGTLAGDSAILVAGWVLTILPGFVSSLIGLIMVFGPTRALLRRGLSAKVQRAVEDFGVRAYTVSPMSQVHDSYGSFTAPTDADELEKLYRMDSVDPHHRPGDNPEGRTQ</sequence>
<dbReference type="GO" id="GO:0016020">
    <property type="term" value="C:membrane"/>
    <property type="evidence" value="ECO:0007669"/>
    <property type="project" value="InterPro"/>
</dbReference>
<reference evidence="4 5" key="1">
    <citation type="submission" date="2018-12" db="EMBL/GenBank/DDBJ databases">
        <title>Corynebacterium sanguinis sp. nov., a clinically-associated and environmental corynebacterium.</title>
        <authorList>
            <person name="Gonzales-Siles L."/>
            <person name="Jaen-Luchoro D."/>
            <person name="Cardew S."/>
            <person name="Inganas E."/>
            <person name="Ohlen M."/>
            <person name="Jensie-Markopolous S."/>
            <person name="Pinyeiro-Iglesias B."/>
            <person name="Molin K."/>
            <person name="Skovbjerg S."/>
            <person name="Svensson-Stadler L."/>
            <person name="Funke G."/>
            <person name="Moore E.R.B."/>
        </authorList>
    </citation>
    <scope>NUCLEOTIDE SEQUENCE [LARGE SCALE GENOMIC DNA]</scope>
    <source>
        <strain evidence="4 5">58734</strain>
    </source>
</reference>
<dbReference type="EMBL" id="JACEOR010000122">
    <property type="protein sequence ID" value="MBA4504409.1"/>
    <property type="molecule type" value="Genomic_DNA"/>
</dbReference>
<evidence type="ECO:0000313" key="3">
    <source>
        <dbReference type="EMBL" id="MBA4504409.1"/>
    </source>
</evidence>
<evidence type="ECO:0000256" key="1">
    <source>
        <dbReference type="SAM" id="MobiDB-lite"/>
    </source>
</evidence>
<dbReference type="RefSeq" id="WP_136648480.1">
    <property type="nucleotide sequence ID" value="NZ_CP038157.1"/>
</dbReference>
<organism evidence="4 5">
    <name type="scientific">Corynebacterium sanguinis</name>
    <dbReference type="NCBI Taxonomy" id="2594913"/>
    <lineage>
        <taxon>Bacteria</taxon>
        <taxon>Bacillati</taxon>
        <taxon>Actinomycetota</taxon>
        <taxon>Actinomycetes</taxon>
        <taxon>Mycobacteriales</taxon>
        <taxon>Corynebacteriaceae</taxon>
        <taxon>Corynebacterium</taxon>
    </lineage>
</organism>
<evidence type="ECO:0000313" key="5">
    <source>
        <dbReference type="Proteomes" id="UP000336646"/>
    </source>
</evidence>
<gene>
    <name evidence="4" type="ORF">EKI59_06800</name>
    <name evidence="3" type="ORF">H0H28_03505</name>
</gene>
<dbReference type="EMBL" id="RXIR01000012">
    <property type="protein sequence ID" value="TVS28508.1"/>
    <property type="molecule type" value="Genomic_DNA"/>
</dbReference>
<feature type="region of interest" description="Disordered" evidence="1">
    <location>
        <begin position="150"/>
        <end position="169"/>
    </location>
</feature>
<dbReference type="OrthoDB" id="4422778at2"/>
<accession>A0A6C1TXG3</accession>
<keyword evidence="2" id="KW-0472">Membrane</keyword>
<keyword evidence="6" id="KW-1185">Reference proteome</keyword>
<feature type="transmembrane region" description="Helical" evidence="2">
    <location>
        <begin position="25"/>
        <end position="47"/>
    </location>
</feature>
<dbReference type="AlphaFoldDB" id="A0A6C1TXG3"/>
<name>A0A6C1TXG3_9CORY</name>
<dbReference type="Proteomes" id="UP000336646">
    <property type="component" value="Unassembled WGS sequence"/>
</dbReference>
<protein>
    <submittedName>
        <fullName evidence="4">FxsA family protein</fullName>
    </submittedName>
</protein>
<evidence type="ECO:0000313" key="4">
    <source>
        <dbReference type="EMBL" id="TVS28508.1"/>
    </source>
</evidence>
<dbReference type="PANTHER" id="PTHR35335:SF1">
    <property type="entry name" value="UPF0716 PROTEIN FXSA"/>
    <property type="match status" value="1"/>
</dbReference>
<dbReference type="Proteomes" id="UP000580709">
    <property type="component" value="Unassembled WGS sequence"/>
</dbReference>